<dbReference type="eggNOG" id="ENOG502QQW3">
    <property type="taxonomic scope" value="Eukaryota"/>
</dbReference>
<dbReference type="Proteomes" id="UP000013776">
    <property type="component" value="Unassembled WGS sequence"/>
</dbReference>
<reference evidence="2 3" key="1">
    <citation type="journal article" date="2013" name="MBio">
        <title>Genome sequencing of the plant pathogen Taphrina deformans, the causal agent of peach leaf curl.</title>
        <authorList>
            <person name="Cisse O.H."/>
            <person name="Almeida J.M.G.C.F."/>
            <person name="Fonseca A."/>
            <person name="Kumar A.A."/>
            <person name="Salojaervi J."/>
            <person name="Overmyer K."/>
            <person name="Hauser P.M."/>
            <person name="Pagni M."/>
        </authorList>
    </citation>
    <scope>NUCLEOTIDE SEQUENCE [LARGE SCALE GENOMIC DNA]</scope>
    <source>
        <strain evidence="3">PYCC 5710 / ATCC 11124 / CBS 356.35 / IMI 108563 / JCM 9778 / NBRC 8474</strain>
    </source>
</reference>
<dbReference type="Gene3D" id="3.40.50.150">
    <property type="entry name" value="Vaccinia Virus protein VP39"/>
    <property type="match status" value="1"/>
</dbReference>
<evidence type="ECO:0008006" key="4">
    <source>
        <dbReference type="Google" id="ProtNLM"/>
    </source>
</evidence>
<dbReference type="FunFam" id="3.40.50.150:FF:000554">
    <property type="entry name" value="Cation-transporting ATPase"/>
    <property type="match status" value="1"/>
</dbReference>
<dbReference type="PANTHER" id="PTHR43832">
    <property type="match status" value="1"/>
</dbReference>
<evidence type="ECO:0000256" key="1">
    <source>
        <dbReference type="ARBA" id="ARBA00010815"/>
    </source>
</evidence>
<dbReference type="STRING" id="1097556.R4XF20"/>
<dbReference type="SUPFAM" id="SSF53335">
    <property type="entry name" value="S-adenosyl-L-methionine-dependent methyltransferases"/>
    <property type="match status" value="1"/>
</dbReference>
<evidence type="ECO:0000313" key="3">
    <source>
        <dbReference type="Proteomes" id="UP000013776"/>
    </source>
</evidence>
<dbReference type="EMBL" id="CAHR02000065">
    <property type="protein sequence ID" value="CCG81957.1"/>
    <property type="molecule type" value="Genomic_DNA"/>
</dbReference>
<protein>
    <recommendedName>
        <fullName evidence="4">Cyclopropane-fatty-acyl-phospholipid synthase</fullName>
    </recommendedName>
</protein>
<dbReference type="OrthoDB" id="506498at2759"/>
<evidence type="ECO:0000313" key="2">
    <source>
        <dbReference type="EMBL" id="CCG81957.1"/>
    </source>
</evidence>
<organism evidence="2 3">
    <name type="scientific">Taphrina deformans (strain PYCC 5710 / ATCC 11124 / CBS 356.35 / IMI 108563 / JCM 9778 / NBRC 8474)</name>
    <name type="common">Peach leaf curl fungus</name>
    <name type="synonym">Lalaria deformans</name>
    <dbReference type="NCBI Taxonomy" id="1097556"/>
    <lineage>
        <taxon>Eukaryota</taxon>
        <taxon>Fungi</taxon>
        <taxon>Dikarya</taxon>
        <taxon>Ascomycota</taxon>
        <taxon>Taphrinomycotina</taxon>
        <taxon>Taphrinomycetes</taxon>
        <taxon>Taphrinales</taxon>
        <taxon>Taphrinaceae</taxon>
        <taxon>Taphrina</taxon>
    </lineage>
</organism>
<comment type="similarity">
    <text evidence="1">Belongs to the CFA/CMAS family.</text>
</comment>
<accession>R4XF20</accession>
<proteinExistence type="inferred from homology"/>
<dbReference type="InterPro" id="IPR029063">
    <property type="entry name" value="SAM-dependent_MTases_sf"/>
</dbReference>
<dbReference type="VEuPathDB" id="FungiDB:TAPDE_001856"/>
<comment type="caution">
    <text evidence="2">The sequence shown here is derived from an EMBL/GenBank/DDBJ whole genome shotgun (WGS) entry which is preliminary data.</text>
</comment>
<name>R4XF20_TAPDE</name>
<gene>
    <name evidence="2" type="ORF">TAPDE_001856</name>
</gene>
<dbReference type="PANTHER" id="PTHR43832:SF1">
    <property type="entry name" value="S-ADENOSYL-L-METHIONINE-DEPENDENT METHYLTRANSFERASES SUPERFAMILY PROTEIN"/>
    <property type="match status" value="1"/>
</dbReference>
<keyword evidence="3" id="KW-1185">Reference proteome</keyword>
<dbReference type="Pfam" id="PF02353">
    <property type="entry name" value="CMAS"/>
    <property type="match status" value="1"/>
</dbReference>
<dbReference type="CDD" id="cd02440">
    <property type="entry name" value="AdoMet_MTases"/>
    <property type="match status" value="1"/>
</dbReference>
<sequence length="343" mass="39847">MPAWYEPYLDGGYIPIFLLRKGIRGELAVRIKEITFPSVEEALQNKLDFVKLLKERPIAINTEDANKQHYEVSTEFIQMCLGPRMKYSCCLFPGFKGSLAEAEEAMLASYVEKAELKPNMKILDLGCGWGSLSLYLAEKLPTCEITALSNSKTQKVFIDEQARQKGFKNLTVVTGDVKDHEFPADSFDRVMSVEMFEHMKNYSFLLKKVSKWLKDEGKLFVHIFCHKSQPYDYKEGDGWMTDYFFTGGTMPSSDLFLYFQDHLAIEKHWAVNGKHYAQTCEEWLKLLLQNQKAAEPHLAATYGKEEVTRWFNRWIVFYLACAELFAWDDGNEWFVAHYLFKKK</sequence>
<dbReference type="AlphaFoldDB" id="R4XF20"/>